<dbReference type="EMBL" id="AP011177">
    <property type="protein sequence ID" value="BAJ02162.1"/>
    <property type="molecule type" value="Genomic_DNA"/>
</dbReference>
<dbReference type="OrthoDB" id="9848075at2"/>
<reference evidence="3" key="1">
    <citation type="journal article" date="2010" name="Mol. Biosyst.">
        <title>Complete genome sequence and comparative analysis of Shewanella violacea, a psychrophilic and piezophilic bacterium from deep sea floor sediments.</title>
        <authorList>
            <person name="Aono E."/>
            <person name="Baba T."/>
            <person name="Ara T."/>
            <person name="Nishi T."/>
            <person name="Nakamichi T."/>
            <person name="Inamoto E."/>
            <person name="Toyonaga H."/>
            <person name="Hasegawa M."/>
            <person name="Takai Y."/>
            <person name="Okumura Y."/>
            <person name="Baba M."/>
            <person name="Tomita M."/>
            <person name="Kato C."/>
            <person name="Oshima T."/>
            <person name="Nakasone K."/>
            <person name="Mori H."/>
        </authorList>
    </citation>
    <scope>NUCLEOTIDE SEQUENCE [LARGE SCALE GENOMIC DNA]</scope>
    <source>
        <strain evidence="3">JCM 10179 / CIP 106290 / LMG 19151 / DSS12</strain>
    </source>
</reference>
<dbReference type="Proteomes" id="UP000002350">
    <property type="component" value="Chromosome"/>
</dbReference>
<name>D4ZKG3_SHEVD</name>
<organism evidence="2 3">
    <name type="scientific">Shewanella violacea (strain JCM 10179 / CIP 106290 / LMG 19151 / DSS12)</name>
    <dbReference type="NCBI Taxonomy" id="637905"/>
    <lineage>
        <taxon>Bacteria</taxon>
        <taxon>Pseudomonadati</taxon>
        <taxon>Pseudomonadota</taxon>
        <taxon>Gammaproteobacteria</taxon>
        <taxon>Alteromonadales</taxon>
        <taxon>Shewanellaceae</taxon>
        <taxon>Shewanella</taxon>
    </lineage>
</organism>
<gene>
    <name evidence="2" type="ordered locus">SVI_2191</name>
</gene>
<proteinExistence type="predicted"/>
<accession>D4ZKG3</accession>
<feature type="region of interest" description="Disordered" evidence="1">
    <location>
        <begin position="53"/>
        <end position="80"/>
    </location>
</feature>
<evidence type="ECO:0000313" key="3">
    <source>
        <dbReference type="Proteomes" id="UP000002350"/>
    </source>
</evidence>
<dbReference type="STRING" id="637905.SVI_2191"/>
<evidence type="ECO:0000313" key="2">
    <source>
        <dbReference type="EMBL" id="BAJ02162.1"/>
    </source>
</evidence>
<dbReference type="AlphaFoldDB" id="D4ZKG3"/>
<dbReference type="eggNOG" id="ENOG5030PRE">
    <property type="taxonomic scope" value="Bacteria"/>
</dbReference>
<sequence length="186" mass="19861">MPTKPKEETNQVDAIDKALEFQESLDGAQDDSPLSLEERDNIQTEISDELAAMAESGGSAAIPDTDKAMPETAPMQGGQKNQARTMAKEVGGIIASGAAMILGRDYGVDDEALNKWADSMAPLLVKYGLTDMNQLMEKWGPEIQAGVGCVALGAGIYGSHRRYNLEDIEAKKAKKKQGADSGNKSE</sequence>
<protein>
    <submittedName>
        <fullName evidence="2">Uncharacterized protein</fullName>
    </submittedName>
</protein>
<keyword evidence="3" id="KW-1185">Reference proteome</keyword>
<dbReference type="RefSeq" id="WP_013051467.1">
    <property type="nucleotide sequence ID" value="NC_014012.1"/>
</dbReference>
<evidence type="ECO:0000256" key="1">
    <source>
        <dbReference type="SAM" id="MobiDB-lite"/>
    </source>
</evidence>
<dbReference type="HOGENOM" id="CLU_1453482_0_0_6"/>
<dbReference type="KEGG" id="svo:SVI_2191"/>